<evidence type="ECO:0000313" key="2">
    <source>
        <dbReference type="EMBL" id="VDK53084.1"/>
    </source>
</evidence>
<dbReference type="Proteomes" id="UP000271889">
    <property type="component" value="Unassembled WGS sequence"/>
</dbReference>
<dbReference type="PROSITE" id="PS51029">
    <property type="entry name" value="MADF"/>
    <property type="match status" value="1"/>
</dbReference>
<organism evidence="2 3">
    <name type="scientific">Cylicostephanus goldi</name>
    <name type="common">Nematode worm</name>
    <dbReference type="NCBI Taxonomy" id="71465"/>
    <lineage>
        <taxon>Eukaryota</taxon>
        <taxon>Metazoa</taxon>
        <taxon>Ecdysozoa</taxon>
        <taxon>Nematoda</taxon>
        <taxon>Chromadorea</taxon>
        <taxon>Rhabditida</taxon>
        <taxon>Rhabditina</taxon>
        <taxon>Rhabditomorpha</taxon>
        <taxon>Strongyloidea</taxon>
        <taxon>Strongylidae</taxon>
        <taxon>Cylicostephanus</taxon>
    </lineage>
</organism>
<proteinExistence type="predicted"/>
<keyword evidence="3" id="KW-1185">Reference proteome</keyword>
<evidence type="ECO:0000259" key="1">
    <source>
        <dbReference type="PROSITE" id="PS51029"/>
    </source>
</evidence>
<dbReference type="SMART" id="SM00595">
    <property type="entry name" value="MADF"/>
    <property type="match status" value="1"/>
</dbReference>
<dbReference type="PANTHER" id="PTHR12243">
    <property type="entry name" value="MADF DOMAIN TRANSCRIPTION FACTOR"/>
    <property type="match status" value="1"/>
</dbReference>
<dbReference type="Pfam" id="PF10545">
    <property type="entry name" value="MADF_DNA_bdg"/>
    <property type="match status" value="1"/>
</dbReference>
<dbReference type="AlphaFoldDB" id="A0A3P6SBU3"/>
<dbReference type="InterPro" id="IPR006578">
    <property type="entry name" value="MADF-dom"/>
</dbReference>
<dbReference type="PANTHER" id="PTHR12243:SF67">
    <property type="entry name" value="COREPRESSOR OF PANGOLIN, ISOFORM A-RELATED"/>
    <property type="match status" value="1"/>
</dbReference>
<dbReference type="OrthoDB" id="5876908at2759"/>
<protein>
    <recommendedName>
        <fullName evidence="1">MADF domain-containing protein</fullName>
    </recommendedName>
</protein>
<sequence>MKRCHENTASRLSDAEKQILIELVEEHSCLWNEEDVLYKSFHARARAWREVAKELEIKFHKGFDADVLQKSFKNLRDVYVRKRREYQDAVKRNSGAEAGVLERIRAWPFYNSLVFLDPVNDHG</sequence>
<dbReference type="GO" id="GO:0006357">
    <property type="term" value="P:regulation of transcription by RNA polymerase II"/>
    <property type="evidence" value="ECO:0007669"/>
    <property type="project" value="TreeGrafter"/>
</dbReference>
<dbReference type="EMBL" id="UYRV01005854">
    <property type="protein sequence ID" value="VDK53084.1"/>
    <property type="molecule type" value="Genomic_DNA"/>
</dbReference>
<gene>
    <name evidence="2" type="ORF">CGOC_LOCUS2572</name>
</gene>
<name>A0A3P6SBU3_CYLGO</name>
<dbReference type="InterPro" id="IPR039353">
    <property type="entry name" value="TF_Adf1"/>
</dbReference>
<dbReference type="GO" id="GO:0005634">
    <property type="term" value="C:nucleus"/>
    <property type="evidence" value="ECO:0007669"/>
    <property type="project" value="TreeGrafter"/>
</dbReference>
<accession>A0A3P6SBU3</accession>
<reference evidence="2 3" key="1">
    <citation type="submission" date="2018-11" db="EMBL/GenBank/DDBJ databases">
        <authorList>
            <consortium name="Pathogen Informatics"/>
        </authorList>
    </citation>
    <scope>NUCLEOTIDE SEQUENCE [LARGE SCALE GENOMIC DNA]</scope>
</reference>
<evidence type="ECO:0000313" key="3">
    <source>
        <dbReference type="Proteomes" id="UP000271889"/>
    </source>
</evidence>
<feature type="domain" description="MADF" evidence="1">
    <location>
        <begin position="19"/>
        <end position="121"/>
    </location>
</feature>
<dbReference type="GO" id="GO:0005667">
    <property type="term" value="C:transcription regulator complex"/>
    <property type="evidence" value="ECO:0007669"/>
    <property type="project" value="TreeGrafter"/>
</dbReference>